<proteinExistence type="predicted"/>
<name>A0A0F9FSD7_9ZZZZ</name>
<reference evidence="1" key="1">
    <citation type="journal article" date="2015" name="Nature">
        <title>Complex archaea that bridge the gap between prokaryotes and eukaryotes.</title>
        <authorList>
            <person name="Spang A."/>
            <person name="Saw J.H."/>
            <person name="Jorgensen S.L."/>
            <person name="Zaremba-Niedzwiedzka K."/>
            <person name="Martijn J."/>
            <person name="Lind A.E."/>
            <person name="van Eijk R."/>
            <person name="Schleper C."/>
            <person name="Guy L."/>
            <person name="Ettema T.J."/>
        </authorList>
    </citation>
    <scope>NUCLEOTIDE SEQUENCE</scope>
</reference>
<protein>
    <submittedName>
        <fullName evidence="1">Uncharacterized protein</fullName>
    </submittedName>
</protein>
<gene>
    <name evidence="1" type="ORF">LCGC14_2269610</name>
</gene>
<sequence length="67" mass="7977">MKGGHFYWGDIGDRDIEYVYLRDINDKYRRSQKHKMTTFVYPLAEQSIRVSNLSRHGKYKTPGHISD</sequence>
<organism evidence="1">
    <name type="scientific">marine sediment metagenome</name>
    <dbReference type="NCBI Taxonomy" id="412755"/>
    <lineage>
        <taxon>unclassified sequences</taxon>
        <taxon>metagenomes</taxon>
        <taxon>ecological metagenomes</taxon>
    </lineage>
</organism>
<dbReference type="EMBL" id="LAZR01031346">
    <property type="protein sequence ID" value="KKL54022.1"/>
    <property type="molecule type" value="Genomic_DNA"/>
</dbReference>
<accession>A0A0F9FSD7</accession>
<comment type="caution">
    <text evidence="1">The sequence shown here is derived from an EMBL/GenBank/DDBJ whole genome shotgun (WGS) entry which is preliminary data.</text>
</comment>
<evidence type="ECO:0000313" key="1">
    <source>
        <dbReference type="EMBL" id="KKL54022.1"/>
    </source>
</evidence>
<dbReference type="AlphaFoldDB" id="A0A0F9FSD7"/>
<feature type="non-terminal residue" evidence="1">
    <location>
        <position position="67"/>
    </location>
</feature>